<dbReference type="Pfam" id="PF13796">
    <property type="entry name" value="Sensor"/>
    <property type="match status" value="1"/>
</dbReference>
<evidence type="ECO:0000256" key="1">
    <source>
        <dbReference type="SAM" id="Phobius"/>
    </source>
</evidence>
<dbReference type="GO" id="GO:0016301">
    <property type="term" value="F:kinase activity"/>
    <property type="evidence" value="ECO:0007669"/>
    <property type="project" value="UniProtKB-KW"/>
</dbReference>
<feature type="transmembrane region" description="Helical" evidence="1">
    <location>
        <begin position="176"/>
        <end position="201"/>
    </location>
</feature>
<dbReference type="STRING" id="1227497.C491_00762"/>
<gene>
    <name evidence="3" type="ORF">C491_00762</name>
</gene>
<keyword evidence="1" id="KW-0472">Membrane</keyword>
<comment type="caution">
    <text evidence="3">The sequence shown here is derived from an EMBL/GenBank/DDBJ whole genome shotgun (WGS) entry which is preliminary data.</text>
</comment>
<dbReference type="OrthoDB" id="253413at2157"/>
<dbReference type="Proteomes" id="UP000011688">
    <property type="component" value="Unassembled WGS sequence"/>
</dbReference>
<dbReference type="RefSeq" id="WP_005553002.1">
    <property type="nucleotide sequence ID" value="NZ_AOIB01000005.1"/>
</dbReference>
<proteinExistence type="predicted"/>
<keyword evidence="1" id="KW-1133">Transmembrane helix</keyword>
<feature type="domain" description="Putative sensor" evidence="2">
    <location>
        <begin position="29"/>
        <end position="209"/>
    </location>
</feature>
<keyword evidence="1" id="KW-0812">Transmembrane</keyword>
<organism evidence="3 4">
    <name type="scientific">Natronococcus amylolyticus DSM 10524</name>
    <dbReference type="NCBI Taxonomy" id="1227497"/>
    <lineage>
        <taxon>Archaea</taxon>
        <taxon>Methanobacteriati</taxon>
        <taxon>Methanobacteriota</taxon>
        <taxon>Stenosarchaea group</taxon>
        <taxon>Halobacteria</taxon>
        <taxon>Halobacteriales</taxon>
        <taxon>Natrialbaceae</taxon>
        <taxon>Natronococcus</taxon>
    </lineage>
</organism>
<feature type="transmembrane region" description="Helical" evidence="1">
    <location>
        <begin position="27"/>
        <end position="43"/>
    </location>
</feature>
<feature type="transmembrane region" description="Helical" evidence="1">
    <location>
        <begin position="49"/>
        <end position="71"/>
    </location>
</feature>
<accession>L9XHX1</accession>
<dbReference type="AlphaFoldDB" id="L9XHX1"/>
<keyword evidence="3" id="KW-0808">Transferase</keyword>
<feature type="transmembrane region" description="Helical" evidence="1">
    <location>
        <begin position="127"/>
        <end position="148"/>
    </location>
</feature>
<reference evidence="3 4" key="1">
    <citation type="journal article" date="2014" name="PLoS Genet.">
        <title>Phylogenetically driven sequencing of extremely halophilic archaea reveals strategies for static and dynamic osmo-response.</title>
        <authorList>
            <person name="Becker E.A."/>
            <person name="Seitzer P.M."/>
            <person name="Tritt A."/>
            <person name="Larsen D."/>
            <person name="Krusor M."/>
            <person name="Yao A.I."/>
            <person name="Wu D."/>
            <person name="Madern D."/>
            <person name="Eisen J.A."/>
            <person name="Darling A.E."/>
            <person name="Facciotti M.T."/>
        </authorList>
    </citation>
    <scope>NUCLEOTIDE SEQUENCE [LARGE SCALE GENOMIC DNA]</scope>
    <source>
        <strain evidence="3 4">DSM 10524</strain>
    </source>
</reference>
<evidence type="ECO:0000313" key="4">
    <source>
        <dbReference type="Proteomes" id="UP000011688"/>
    </source>
</evidence>
<keyword evidence="3" id="KW-0418">Kinase</keyword>
<dbReference type="PATRIC" id="fig|1227497.3.peg.158"/>
<name>L9XHX1_9EURY</name>
<protein>
    <submittedName>
        <fullName evidence="3">Two-component system sensor kinase</fullName>
    </submittedName>
</protein>
<dbReference type="EMBL" id="AOIB01000005">
    <property type="protein sequence ID" value="ELY61344.1"/>
    <property type="molecule type" value="Genomic_DNA"/>
</dbReference>
<evidence type="ECO:0000259" key="2">
    <source>
        <dbReference type="Pfam" id="PF13796"/>
    </source>
</evidence>
<dbReference type="eggNOG" id="arCOG03085">
    <property type="taxonomic scope" value="Archaea"/>
</dbReference>
<evidence type="ECO:0000313" key="3">
    <source>
        <dbReference type="EMBL" id="ELY61344.1"/>
    </source>
</evidence>
<sequence length="216" mass="22906">MTSVARIGRAGRRAVGALGARQTYKNLLYLFLAIPLGFLYYFTFGFGVLLGLLLTLVLVGVAILFVALLGARIAAGLERRLANALLGLDLERYGDVADAPGARSRLRAYVDAPSTWRAVGFLSMKTLVSVVALLGVIALAWIAELLLAPLRYPTDAEFGELNGEPLVWTIETVPEAALAGVLGAVLLVVFVHVANAIAYVCGRMSAALLGEPVTTH</sequence>
<dbReference type="InterPro" id="IPR025828">
    <property type="entry name" value="Put_sensor_dom"/>
</dbReference>
<keyword evidence="4" id="KW-1185">Reference proteome</keyword>